<dbReference type="EMBL" id="CP014167">
    <property type="protein sequence ID" value="ANS76667.1"/>
    <property type="molecule type" value="Genomic_DNA"/>
</dbReference>
<dbReference type="RefSeq" id="WP_068699553.1">
    <property type="nucleotide sequence ID" value="NZ_CP014167.1"/>
</dbReference>
<proteinExistence type="predicted"/>
<organism evidence="1 2">
    <name type="scientific">Paenibacillus yonginensis</name>
    <dbReference type="NCBI Taxonomy" id="1462996"/>
    <lineage>
        <taxon>Bacteria</taxon>
        <taxon>Bacillati</taxon>
        <taxon>Bacillota</taxon>
        <taxon>Bacilli</taxon>
        <taxon>Bacillales</taxon>
        <taxon>Paenibacillaceae</taxon>
        <taxon>Paenibacillus</taxon>
    </lineage>
</organism>
<dbReference type="STRING" id="1462996.AWM70_20515"/>
<dbReference type="OrthoDB" id="2374761at2"/>
<dbReference type="PANTHER" id="PTHR39180:SF2">
    <property type="entry name" value="DUF1641 DOMAIN-CONTAINING PROTEIN"/>
    <property type="match status" value="1"/>
</dbReference>
<name>A0A1B1N5I5_9BACL</name>
<dbReference type="InterPro" id="IPR012440">
    <property type="entry name" value="DUF1641"/>
</dbReference>
<evidence type="ECO:0000313" key="2">
    <source>
        <dbReference type="Proteomes" id="UP000092573"/>
    </source>
</evidence>
<reference evidence="1 2" key="1">
    <citation type="submission" date="2016-01" db="EMBL/GenBank/DDBJ databases">
        <title>Complete Genome Sequence of Paenibacillus yonginensis DCY84, a novel Plant Growth-Promoting Bacteria with Elicitation of Induced Systemic Resistance.</title>
        <authorList>
            <person name="Kim Y.J."/>
            <person name="Yang D.C."/>
            <person name="Sukweenadhi J."/>
        </authorList>
    </citation>
    <scope>NUCLEOTIDE SEQUENCE [LARGE SCALE GENOMIC DNA]</scope>
    <source>
        <strain evidence="1 2">DCY84</strain>
    </source>
</reference>
<gene>
    <name evidence="1" type="ORF">AWM70_20515</name>
</gene>
<protein>
    <recommendedName>
        <fullName evidence="3">DUF1641 domain-containing protein</fullName>
    </recommendedName>
</protein>
<sequence>MSQTLNQSETQGTQETAAASTKDLVDQLLKPEVQQSLTSLVDNLPKLTEMVNTLTQAYDVMQSLATDKVFVEDIKAGFTGVVGPVVGMAKNAAATAIEANDRAKKDNSTVSVFGLLKMLKDPNIQKALKFAQAYLDVTNEKKK</sequence>
<evidence type="ECO:0000313" key="1">
    <source>
        <dbReference type="EMBL" id="ANS76667.1"/>
    </source>
</evidence>
<dbReference type="AlphaFoldDB" id="A0A1B1N5I5"/>
<keyword evidence="2" id="KW-1185">Reference proteome</keyword>
<evidence type="ECO:0008006" key="3">
    <source>
        <dbReference type="Google" id="ProtNLM"/>
    </source>
</evidence>
<accession>A0A1B1N5I5</accession>
<dbReference type="KEGG" id="pyg:AWM70_20515"/>
<dbReference type="PANTHER" id="PTHR39180">
    <property type="match status" value="1"/>
</dbReference>
<dbReference type="Pfam" id="PF07849">
    <property type="entry name" value="DUF1641"/>
    <property type="match status" value="1"/>
</dbReference>
<dbReference type="Proteomes" id="UP000092573">
    <property type="component" value="Chromosome"/>
</dbReference>